<proteinExistence type="predicted"/>
<name>A0ABR2GN11_9EUKA</name>
<evidence type="ECO:0000313" key="14">
    <source>
        <dbReference type="Proteomes" id="UP001470230"/>
    </source>
</evidence>
<comment type="caution">
    <text evidence="12">The sequence shown here is derived from an EMBL/GenBank/DDBJ whole genome shotgun (WGS) entry which is preliminary data.</text>
</comment>
<gene>
    <name evidence="12" type="ORF">M9Y10_013561</name>
    <name evidence="13" type="ORF">M9Y10_034155</name>
</gene>
<protein>
    <recommendedName>
        <fullName evidence="11">Right handed beta helix domain-containing protein</fullName>
    </recommendedName>
</protein>
<keyword evidence="6 9" id="KW-0472">Membrane</keyword>
<evidence type="ECO:0000256" key="2">
    <source>
        <dbReference type="ARBA" id="ARBA00004442"/>
    </source>
</evidence>
<dbReference type="InterPro" id="IPR003368">
    <property type="entry name" value="POMP_repeat"/>
</dbReference>
<evidence type="ECO:0000256" key="10">
    <source>
        <dbReference type="SAM" id="SignalP"/>
    </source>
</evidence>
<keyword evidence="4" id="KW-0964">Secreted</keyword>
<evidence type="ECO:0000259" key="11">
    <source>
        <dbReference type="Pfam" id="PF13229"/>
    </source>
</evidence>
<dbReference type="SUPFAM" id="SSF51126">
    <property type="entry name" value="Pectin lyase-like"/>
    <property type="match status" value="5"/>
</dbReference>
<evidence type="ECO:0000313" key="12">
    <source>
        <dbReference type="EMBL" id="KAK8835294.1"/>
    </source>
</evidence>
<reference evidence="12 14" key="1">
    <citation type="submission" date="2024-04" db="EMBL/GenBank/DDBJ databases">
        <title>Tritrichomonas musculus Genome.</title>
        <authorList>
            <person name="Alves-Ferreira E."/>
            <person name="Grigg M."/>
            <person name="Lorenzi H."/>
            <person name="Galac M."/>
        </authorList>
    </citation>
    <scope>NUCLEOTIDE SEQUENCE [LARGE SCALE GENOMIC DNA]</scope>
    <source>
        <strain evidence="12 14">EAF2021</strain>
    </source>
</reference>
<feature type="domain" description="Right handed beta helix" evidence="11">
    <location>
        <begin position="101"/>
        <end position="280"/>
    </location>
</feature>
<evidence type="ECO:0000256" key="1">
    <source>
        <dbReference type="ARBA" id="ARBA00004196"/>
    </source>
</evidence>
<dbReference type="Proteomes" id="UP001470230">
    <property type="component" value="Unassembled WGS sequence"/>
</dbReference>
<organism evidence="12 14">
    <name type="scientific">Tritrichomonas musculus</name>
    <dbReference type="NCBI Taxonomy" id="1915356"/>
    <lineage>
        <taxon>Eukaryota</taxon>
        <taxon>Metamonada</taxon>
        <taxon>Parabasalia</taxon>
        <taxon>Tritrichomonadida</taxon>
        <taxon>Tritrichomonadidae</taxon>
        <taxon>Tritrichomonas</taxon>
    </lineage>
</organism>
<dbReference type="Pfam" id="PF02415">
    <property type="entry name" value="Chlam_PMP"/>
    <property type="match status" value="1"/>
</dbReference>
<feature type="domain" description="Right handed beta helix" evidence="11">
    <location>
        <begin position="626"/>
        <end position="806"/>
    </location>
</feature>
<dbReference type="PANTHER" id="PTHR11319">
    <property type="entry name" value="G PROTEIN-COUPLED RECEPTOR-RELATED"/>
    <property type="match status" value="1"/>
</dbReference>
<dbReference type="InterPro" id="IPR011050">
    <property type="entry name" value="Pectin_lyase_fold/virulence"/>
</dbReference>
<dbReference type="SMART" id="SM00710">
    <property type="entry name" value="PbH1"/>
    <property type="match status" value="13"/>
</dbReference>
<feature type="signal peptide" evidence="10">
    <location>
        <begin position="1"/>
        <end position="19"/>
    </location>
</feature>
<dbReference type="EMBL" id="JAPFFF010000187">
    <property type="protein sequence ID" value="KAK8835294.1"/>
    <property type="molecule type" value="Genomic_DNA"/>
</dbReference>
<feature type="chain" id="PRO_5045031629" description="Right handed beta helix domain-containing protein" evidence="10">
    <location>
        <begin position="20"/>
        <end position="1395"/>
    </location>
</feature>
<evidence type="ECO:0000256" key="8">
    <source>
        <dbReference type="SAM" id="MobiDB-lite"/>
    </source>
</evidence>
<keyword evidence="9" id="KW-0812">Transmembrane</keyword>
<dbReference type="Pfam" id="PF13229">
    <property type="entry name" value="Beta_helix"/>
    <property type="match status" value="2"/>
</dbReference>
<accession>A0ABR2GN11</accession>
<evidence type="ECO:0000256" key="6">
    <source>
        <dbReference type="ARBA" id="ARBA00023136"/>
    </source>
</evidence>
<dbReference type="InterPro" id="IPR039448">
    <property type="entry name" value="Beta_helix"/>
</dbReference>
<feature type="transmembrane region" description="Helical" evidence="9">
    <location>
        <begin position="1352"/>
        <end position="1370"/>
    </location>
</feature>
<evidence type="ECO:0000256" key="4">
    <source>
        <dbReference type="ARBA" id="ARBA00022525"/>
    </source>
</evidence>
<evidence type="ECO:0000256" key="9">
    <source>
        <dbReference type="SAM" id="Phobius"/>
    </source>
</evidence>
<dbReference type="InterPro" id="IPR012334">
    <property type="entry name" value="Pectin_lyas_fold"/>
</dbReference>
<keyword evidence="5 10" id="KW-0732">Signal</keyword>
<dbReference type="PANTHER" id="PTHR11319:SF35">
    <property type="entry name" value="OUTER MEMBRANE PROTEIN PMPC-RELATED"/>
    <property type="match status" value="1"/>
</dbReference>
<keyword evidence="14" id="KW-1185">Reference proteome</keyword>
<evidence type="ECO:0000313" key="13">
    <source>
        <dbReference type="EMBL" id="KAK8889409.1"/>
    </source>
</evidence>
<comment type="subcellular location">
    <subcellularLocation>
        <location evidence="1">Cell envelope</location>
    </subcellularLocation>
    <subcellularLocation>
        <location evidence="2">Cell outer membrane</location>
    </subcellularLocation>
    <subcellularLocation>
        <location evidence="3">Secreted</location>
    </subcellularLocation>
</comment>
<keyword evidence="7" id="KW-0998">Cell outer membrane</keyword>
<keyword evidence="9" id="KW-1133">Transmembrane helix</keyword>
<evidence type="ECO:0000256" key="3">
    <source>
        <dbReference type="ARBA" id="ARBA00004613"/>
    </source>
</evidence>
<evidence type="ECO:0000256" key="5">
    <source>
        <dbReference type="ARBA" id="ARBA00022729"/>
    </source>
</evidence>
<dbReference type="InterPro" id="IPR006626">
    <property type="entry name" value="PbH1"/>
</dbReference>
<dbReference type="Gene3D" id="2.160.20.10">
    <property type="entry name" value="Single-stranded right-handed beta-helix, Pectin lyase-like"/>
    <property type="match status" value="2"/>
</dbReference>
<evidence type="ECO:0000256" key="7">
    <source>
        <dbReference type="ARBA" id="ARBA00023237"/>
    </source>
</evidence>
<dbReference type="EMBL" id="JAPFFF010000005">
    <property type="protein sequence ID" value="KAK8889409.1"/>
    <property type="molecule type" value="Genomic_DNA"/>
</dbReference>
<feature type="region of interest" description="Disordered" evidence="8">
    <location>
        <begin position="525"/>
        <end position="544"/>
    </location>
</feature>
<sequence length="1395" mass="154432">MIRALLYLFLIKLSTQVKQDNHEHSGSQKREIKEVQHINELFEGNLNQIQTSGEGNEISGCTFKNITNSGINNFIKSEGSILFYNNIIESDQFFTNQPGVMWHNSDSKLSIVNCSFIKHNTCAATDGHILTIDGDNNPAITFESCKFIDCSRSATKTLIRLQNNQCTINFTDCTVTFNEPSISCKIVTGVNPNVIFDRCTINNPGQAAIDLQMSEVTLQGNFEFTNNIVKNIKTNFIKMTRSLASIVINGNSFEDVTLNNEYFIHIVHTQSEINLNYNSFANFTSKGNSELRAGGISTFFQTPEEQSFASYSLTYDHCTFVDIKNERQTSSASYGGAIQFGFGNYLSSLALTISNCIFKENKAYMHGGALAIQTENTVLITNCTFENNVANTKSSSSSSSLLEDKTDGKGGAIYLNPSFTQNNVDKTMTQATIEDCKFVTNSADGGYAVYIDGKEDAETAFSITNNKFYSNHNGKGGEYTHAAIDSEVYVLNKQQIESGNEFSTVENGSGSKLIIFVDHSGNLLPDPTSTPRATQPPTPEPTEGTVTNFIDKVFEGTNFSYQIRPGNTVEETGFPLNVKQVSGCYFKNIQKLNDGMNNYIQVLGDSLFFNNVIENDEVKYDEPGVIWLNANINFTIYNCKFIRATSRYSSGDANILTVDLDNNPTVTFDSCEFIDCAYRSDESLVKFKNQNPTITFTNCIISFSQTGCQLVQSMNPQVVIDNCQITGCVSNAINLSSIPSDSTKTGQFKFTNNIVKKQTNSLIYISNLKTSFNISNNLFEDVTLDNQYLIYIENNLNNLQLSYNTFSKITISANSEKYCGGFACFMPTTATTSATNTVNLIYDNCNFYDIQNLQSTKPYYQGGAVQCGFSNDLVDISLTITNCVFKRNQAYKHGGAVAIQIQGSITIRNCTFEENIANCKENSAKLLLYEDNTEKKVEGRGGAIYINPTFVVDNDDKFSSTITIENCTFKRNVAYDGYAIYIEGENDGSTVYDIKNNIFIDNFNGQSSSKGGVFVSEVTRIDRDQILIDNNNLFSNNDYGVGAYPFNHADHYGSRIPDPENQNLEDWIQEEKPLNERCVEEKDPFVGSERNIVIKVVASEFKDMEEINGSAIHLVNCGLSCTDGCQFINCGKDGSVGGAIYIYNANELYNSVDMYKLTFTSCHAEYGGAIFIYSSSNINTVTIKSCIFNGNQVSESGPSDILTGGSAMFLSIKSGKILQCKFSQNIGPGGSIKLLNNVESQSIFLDKMNPSILLKDCTFNEKKESIVYAARKDGSNIEVTNCEFTGKLNEGAHHINGMIIDKDAPKMIIKSCKFNNEDIRKVLPENCQFASVDINTLDFGTLKNDNFSWKSAALIAVPAIAIIIVLSVIISKRNNSTVDNEDEVNENENTGHDMI</sequence>